<dbReference type="InterPro" id="IPR003613">
    <property type="entry name" value="Ubox_domain"/>
</dbReference>
<dbReference type="InterPro" id="IPR011989">
    <property type="entry name" value="ARM-like"/>
</dbReference>
<feature type="domain" description="U-box" evidence="8">
    <location>
        <begin position="271"/>
        <end position="345"/>
    </location>
</feature>
<evidence type="ECO:0000256" key="1">
    <source>
        <dbReference type="ARBA" id="ARBA00000900"/>
    </source>
</evidence>
<evidence type="ECO:0000256" key="2">
    <source>
        <dbReference type="ARBA" id="ARBA00004906"/>
    </source>
</evidence>
<dbReference type="EMBL" id="BTGU01000002">
    <property type="protein sequence ID" value="GMN29540.1"/>
    <property type="molecule type" value="Genomic_DNA"/>
</dbReference>
<dbReference type="Gene3D" id="1.25.10.10">
    <property type="entry name" value="Leucine-rich Repeat Variant"/>
    <property type="match status" value="1"/>
</dbReference>
<dbReference type="InterPro" id="IPR013083">
    <property type="entry name" value="Znf_RING/FYVE/PHD"/>
</dbReference>
<keyword evidence="6" id="KW-0833">Ubl conjugation pathway</keyword>
<dbReference type="SMART" id="SM00185">
    <property type="entry name" value="ARM"/>
    <property type="match status" value="3"/>
</dbReference>
<evidence type="ECO:0000259" key="8">
    <source>
        <dbReference type="PROSITE" id="PS51698"/>
    </source>
</evidence>
<organism evidence="9 10">
    <name type="scientific">Ficus carica</name>
    <name type="common">Common fig</name>
    <dbReference type="NCBI Taxonomy" id="3494"/>
    <lineage>
        <taxon>Eukaryota</taxon>
        <taxon>Viridiplantae</taxon>
        <taxon>Streptophyta</taxon>
        <taxon>Embryophyta</taxon>
        <taxon>Tracheophyta</taxon>
        <taxon>Spermatophyta</taxon>
        <taxon>Magnoliopsida</taxon>
        <taxon>eudicotyledons</taxon>
        <taxon>Gunneridae</taxon>
        <taxon>Pentapetalae</taxon>
        <taxon>rosids</taxon>
        <taxon>fabids</taxon>
        <taxon>Rosales</taxon>
        <taxon>Moraceae</taxon>
        <taxon>Ficeae</taxon>
        <taxon>Ficus</taxon>
    </lineage>
</organism>
<dbReference type="InterPro" id="IPR045210">
    <property type="entry name" value="RING-Ubox_PUB"/>
</dbReference>
<evidence type="ECO:0000313" key="9">
    <source>
        <dbReference type="EMBL" id="GMN29540.1"/>
    </source>
</evidence>
<dbReference type="PROSITE" id="PS51698">
    <property type="entry name" value="U_BOX"/>
    <property type="match status" value="1"/>
</dbReference>
<dbReference type="GO" id="GO:0061630">
    <property type="term" value="F:ubiquitin protein ligase activity"/>
    <property type="evidence" value="ECO:0007669"/>
    <property type="project" value="UniProtKB-EC"/>
</dbReference>
<accession>A0AA87ZBN7</accession>
<evidence type="ECO:0000256" key="5">
    <source>
        <dbReference type="ARBA" id="ARBA00022737"/>
    </source>
</evidence>
<dbReference type="PANTHER" id="PTHR23315:SF240">
    <property type="entry name" value="U-BOX DOMAIN-CONTAINING PROTEIN 5"/>
    <property type="match status" value="1"/>
</dbReference>
<dbReference type="SMART" id="SM00504">
    <property type="entry name" value="Ubox"/>
    <property type="match status" value="1"/>
</dbReference>
<evidence type="ECO:0000256" key="4">
    <source>
        <dbReference type="ARBA" id="ARBA00022679"/>
    </source>
</evidence>
<comment type="caution">
    <text evidence="9">The sequence shown here is derived from an EMBL/GenBank/DDBJ whole genome shotgun (WGS) entry which is preliminary data.</text>
</comment>
<feature type="compositionally biased region" description="Basic and acidic residues" evidence="7">
    <location>
        <begin position="709"/>
        <end position="730"/>
    </location>
</feature>
<evidence type="ECO:0000256" key="6">
    <source>
        <dbReference type="ARBA" id="ARBA00022786"/>
    </source>
</evidence>
<evidence type="ECO:0000313" key="10">
    <source>
        <dbReference type="Proteomes" id="UP001187192"/>
    </source>
</evidence>
<dbReference type="EC" id="2.3.2.27" evidence="3"/>
<evidence type="ECO:0000256" key="7">
    <source>
        <dbReference type="SAM" id="MobiDB-lite"/>
    </source>
</evidence>
<dbReference type="InterPro" id="IPR016024">
    <property type="entry name" value="ARM-type_fold"/>
</dbReference>
<gene>
    <name evidence="9" type="ORF">TIFTF001_002468</name>
</gene>
<sequence length="750" mass="83960">MGTDVVDAREAVNNVRTFKVHHLMCTELKKLVDRISRIFPEIEAARPRCSTGIQALCTLNRAIEKANLLLQYCSESSKLYLAVTGDVILSRFSKSRTLLEQSLCQIHDMVPVMLAVEISQIVDDLTAATFILDPDEDEAGKIIRELLQKGSSVSDSMENSEVKAFQLATSRLQIMSSTSVLIERRAIKKLLDRISENDVTKKKILTYFLYLFKKYGKLIVPDQTDSSPACYQGSSFHSSGYGSANNRSGEREPRIRYNQYGVQDNMLRRAVPPEEFRCPMSSRLMYDPVVIASGRSYERMWIQRWFDEGHDTCPKTNIKLSHMSLTPNIDMKELISKWCVQNGIVISDPRMETKALHSWDSTTSIASLGSLMNDLRLPMDFSNISLGSLDASFSSDYSGTKGDTGLSLVQTDYSSDRLQSNAAIAETDLEFLSKLGELSWEPRCKVVEDVKTHLNCDDKACYSLSSENFVEPLITFLRDARASNDIKAQREGFQLLLTFVTKNRDGIHYLREDAFDLLASFLDSEVDEEVFVILEILSGYAYCRPRISASGSLPYILRALDSQIGGFREQAIKVLHNLSSNHDICSQIASLECIPKLVPLIRNQEFVGKCLCVMKNLCNAEEARASVAETSGCIASIAEVLDNGSSEEQEYAVDILLSLCSQRVEYCELVMEEGIVPPLVSISINGTDRGKVSALELLRQLRDIRHEPECPAIDHDAARDSSNHTNEKKSSKGSGFFGRKIFSKNNGKKR</sequence>
<dbReference type="AlphaFoldDB" id="A0AA87ZBN7"/>
<dbReference type="SUPFAM" id="SSF48371">
    <property type="entry name" value="ARM repeat"/>
    <property type="match status" value="1"/>
</dbReference>
<keyword evidence="5" id="KW-0677">Repeat</keyword>
<keyword evidence="4" id="KW-0808">Transferase</keyword>
<dbReference type="InterPro" id="IPR000225">
    <property type="entry name" value="Armadillo"/>
</dbReference>
<name>A0AA87ZBN7_FICCA</name>
<protein>
    <recommendedName>
        <fullName evidence="3">RING-type E3 ubiquitin transferase</fullName>
        <ecNumber evidence="3">2.3.2.27</ecNumber>
    </recommendedName>
</protein>
<keyword evidence="10" id="KW-1185">Reference proteome</keyword>
<dbReference type="PANTHER" id="PTHR23315">
    <property type="entry name" value="U BOX DOMAIN-CONTAINING"/>
    <property type="match status" value="1"/>
</dbReference>
<dbReference type="SUPFAM" id="SSF57850">
    <property type="entry name" value="RING/U-box"/>
    <property type="match status" value="1"/>
</dbReference>
<proteinExistence type="predicted"/>
<dbReference type="Gene3D" id="3.30.40.10">
    <property type="entry name" value="Zinc/RING finger domain, C3HC4 (zinc finger)"/>
    <property type="match status" value="1"/>
</dbReference>
<comment type="pathway">
    <text evidence="2">Protein modification; protein ubiquitination.</text>
</comment>
<dbReference type="GO" id="GO:0016567">
    <property type="term" value="P:protein ubiquitination"/>
    <property type="evidence" value="ECO:0007669"/>
    <property type="project" value="InterPro"/>
</dbReference>
<feature type="region of interest" description="Disordered" evidence="7">
    <location>
        <begin position="709"/>
        <end position="750"/>
    </location>
</feature>
<reference evidence="9" key="1">
    <citation type="submission" date="2023-07" db="EMBL/GenBank/DDBJ databases">
        <title>draft genome sequence of fig (Ficus carica).</title>
        <authorList>
            <person name="Takahashi T."/>
            <person name="Nishimura K."/>
        </authorList>
    </citation>
    <scope>NUCLEOTIDE SEQUENCE</scope>
</reference>
<dbReference type="CDD" id="cd16664">
    <property type="entry name" value="RING-Ubox_PUB"/>
    <property type="match status" value="1"/>
</dbReference>
<comment type="catalytic activity">
    <reaction evidence="1">
        <text>S-ubiquitinyl-[E2 ubiquitin-conjugating enzyme]-L-cysteine + [acceptor protein]-L-lysine = [E2 ubiquitin-conjugating enzyme]-L-cysteine + N(6)-ubiquitinyl-[acceptor protein]-L-lysine.</text>
        <dbReference type="EC" id="2.3.2.27"/>
    </reaction>
</comment>
<dbReference type="Proteomes" id="UP001187192">
    <property type="component" value="Unassembled WGS sequence"/>
</dbReference>
<dbReference type="Pfam" id="PF04564">
    <property type="entry name" value="U-box"/>
    <property type="match status" value="1"/>
</dbReference>
<evidence type="ECO:0000256" key="3">
    <source>
        <dbReference type="ARBA" id="ARBA00012483"/>
    </source>
</evidence>
<dbReference type="InterPro" id="IPR058678">
    <property type="entry name" value="ARM_PUB"/>
</dbReference>
<dbReference type="Pfam" id="PF25598">
    <property type="entry name" value="ARM_PUB"/>
    <property type="match status" value="1"/>
</dbReference>